<dbReference type="AlphaFoldDB" id="A0A2X2SJ86"/>
<proteinExistence type="predicted"/>
<dbReference type="RefSeq" id="WP_252864523.1">
    <property type="nucleotide sequence ID" value="NZ_UAVS01000001.1"/>
</dbReference>
<protein>
    <submittedName>
        <fullName evidence="2">Uncharacterized protein</fullName>
    </submittedName>
</protein>
<keyword evidence="1" id="KW-0812">Transmembrane</keyword>
<dbReference type="EMBL" id="UAVS01000001">
    <property type="protein sequence ID" value="SQA92458.1"/>
    <property type="molecule type" value="Genomic_DNA"/>
</dbReference>
<organism evidence="2 3">
    <name type="scientific">Capnocytophaga ochracea</name>
    <dbReference type="NCBI Taxonomy" id="1018"/>
    <lineage>
        <taxon>Bacteria</taxon>
        <taxon>Pseudomonadati</taxon>
        <taxon>Bacteroidota</taxon>
        <taxon>Flavobacteriia</taxon>
        <taxon>Flavobacteriales</taxon>
        <taxon>Flavobacteriaceae</taxon>
        <taxon>Capnocytophaga</taxon>
    </lineage>
</organism>
<feature type="transmembrane region" description="Helical" evidence="1">
    <location>
        <begin position="6"/>
        <end position="26"/>
    </location>
</feature>
<name>A0A2X2SJ86_CAPOC</name>
<evidence type="ECO:0000313" key="2">
    <source>
        <dbReference type="EMBL" id="SQA92458.1"/>
    </source>
</evidence>
<evidence type="ECO:0000256" key="1">
    <source>
        <dbReference type="SAM" id="Phobius"/>
    </source>
</evidence>
<keyword evidence="1" id="KW-1133">Transmembrane helix</keyword>
<evidence type="ECO:0000313" key="3">
    <source>
        <dbReference type="Proteomes" id="UP000250169"/>
    </source>
</evidence>
<reference evidence="2 3" key="1">
    <citation type="submission" date="2018-06" db="EMBL/GenBank/DDBJ databases">
        <authorList>
            <consortium name="Pathogen Informatics"/>
            <person name="Doyle S."/>
        </authorList>
    </citation>
    <scope>NUCLEOTIDE SEQUENCE [LARGE SCALE GENOMIC DNA]</scope>
    <source>
        <strain evidence="2 3">NCTC11545</strain>
    </source>
</reference>
<gene>
    <name evidence="2" type="ORF">NCTC11545_00017</name>
</gene>
<dbReference type="Proteomes" id="UP000250169">
    <property type="component" value="Unassembled WGS sequence"/>
</dbReference>
<accession>A0A2X2SJ86</accession>
<sequence length="184" mass="20849">MHNYIGILRAFGVIGLVLVLLGLLGCKTRKVATTEQKQVQKERIIKYKDSTALFQKNEQTLQLDTHASQEYEVTVESDKDSIGNSKELTYTRIRDGNNETIRVRGGKVKITTKRALSNSQIVANTTLTSTISTTNNELRNTESTTAFSHKTKDVKSSYLYLIAIIIALLVVFYFIRDKLKRFLK</sequence>
<keyword evidence="1" id="KW-0472">Membrane</keyword>
<feature type="transmembrane region" description="Helical" evidence="1">
    <location>
        <begin position="158"/>
        <end position="175"/>
    </location>
</feature>